<dbReference type="RefSeq" id="XP_037149569.1">
    <property type="nucleotide sequence ID" value="XM_037294188.1"/>
</dbReference>
<dbReference type="GO" id="GO:0016042">
    <property type="term" value="P:lipid catabolic process"/>
    <property type="evidence" value="ECO:0007669"/>
    <property type="project" value="UniProtKB-KW"/>
</dbReference>
<dbReference type="SMART" id="SM00148">
    <property type="entry name" value="PLCXc"/>
    <property type="match status" value="1"/>
</dbReference>
<keyword evidence="2" id="KW-0443">Lipid metabolism</keyword>
<dbReference type="PROSITE" id="PS50007">
    <property type="entry name" value="PIPLC_X_DOMAIN"/>
    <property type="match status" value="1"/>
</dbReference>
<dbReference type="InterPro" id="IPR000909">
    <property type="entry name" value="PLipase_C_PInositol-sp_X_dom"/>
</dbReference>
<feature type="domain" description="PI-PLC Y-box" evidence="4">
    <location>
        <begin position="347"/>
        <end position="457"/>
    </location>
</feature>
<accession>A0A8H6CBB8</accession>
<dbReference type="Pfam" id="PF00388">
    <property type="entry name" value="PI-PLC-X"/>
    <property type="match status" value="1"/>
</dbReference>
<dbReference type="Proteomes" id="UP000593566">
    <property type="component" value="Unassembled WGS sequence"/>
</dbReference>
<dbReference type="GO" id="GO:0004435">
    <property type="term" value="F:phosphatidylinositol-4,5-bisphosphate phospholipase C activity"/>
    <property type="evidence" value="ECO:0007669"/>
    <property type="project" value="UniProtKB-EC"/>
</dbReference>
<dbReference type="Pfam" id="PF00387">
    <property type="entry name" value="PI-PLC-Y"/>
    <property type="match status" value="1"/>
</dbReference>
<dbReference type="InterPro" id="IPR001192">
    <property type="entry name" value="PI-PLC_fam"/>
</dbReference>
<dbReference type="SUPFAM" id="SSF51695">
    <property type="entry name" value="PLC-like phosphodiesterases"/>
    <property type="match status" value="1"/>
</dbReference>
<feature type="region of interest" description="Disordered" evidence="3">
    <location>
        <begin position="295"/>
        <end position="342"/>
    </location>
</feature>
<dbReference type="Gene3D" id="2.60.40.150">
    <property type="entry name" value="C2 domain"/>
    <property type="match status" value="1"/>
</dbReference>
<evidence type="ECO:0000259" key="4">
    <source>
        <dbReference type="PROSITE" id="PS50008"/>
    </source>
</evidence>
<dbReference type="InterPro" id="IPR001711">
    <property type="entry name" value="PLipase_C_Pinositol-sp_Y"/>
</dbReference>
<reference evidence="5 6" key="1">
    <citation type="journal article" date="2020" name="Genomics">
        <title>Complete, high-quality genomes from long-read metagenomic sequencing of two wolf lichen thalli reveals enigmatic genome architecture.</title>
        <authorList>
            <person name="McKenzie S.K."/>
            <person name="Walston R.F."/>
            <person name="Allen J.L."/>
        </authorList>
    </citation>
    <scope>NUCLEOTIDE SEQUENCE [LARGE SCALE GENOMIC DNA]</scope>
    <source>
        <strain evidence="5">WasteWater1</strain>
    </source>
</reference>
<keyword evidence="1" id="KW-0807">Transducer</keyword>
<dbReference type="EMBL" id="JACCJB010000017">
    <property type="protein sequence ID" value="KAF6220134.1"/>
    <property type="molecule type" value="Genomic_DNA"/>
</dbReference>
<dbReference type="InterPro" id="IPR000008">
    <property type="entry name" value="C2_dom"/>
</dbReference>
<keyword evidence="2" id="KW-0442">Lipid degradation</keyword>
<feature type="compositionally biased region" description="Basic residues" evidence="3">
    <location>
        <begin position="159"/>
        <end position="168"/>
    </location>
</feature>
<dbReference type="SMART" id="SM00239">
    <property type="entry name" value="C2"/>
    <property type="match status" value="1"/>
</dbReference>
<dbReference type="GO" id="GO:0051209">
    <property type="term" value="P:release of sequestered calcium ion into cytosol"/>
    <property type="evidence" value="ECO:0007669"/>
    <property type="project" value="TreeGrafter"/>
</dbReference>
<dbReference type="GO" id="GO:0048015">
    <property type="term" value="P:phosphatidylinositol-mediated signaling"/>
    <property type="evidence" value="ECO:0007669"/>
    <property type="project" value="TreeGrafter"/>
</dbReference>
<dbReference type="SMART" id="SM00149">
    <property type="entry name" value="PLCYc"/>
    <property type="match status" value="1"/>
</dbReference>
<dbReference type="EC" id="3.1.4.11" evidence="2"/>
<feature type="region of interest" description="Disordered" evidence="3">
    <location>
        <begin position="127"/>
        <end position="188"/>
    </location>
</feature>
<evidence type="ECO:0000256" key="2">
    <source>
        <dbReference type="RuleBase" id="RU361133"/>
    </source>
</evidence>
<proteinExistence type="predicted"/>
<keyword evidence="2" id="KW-0378">Hydrolase</keyword>
<feature type="compositionally biased region" description="Basic and acidic residues" evidence="3">
    <location>
        <begin position="326"/>
        <end position="340"/>
    </location>
</feature>
<dbReference type="PRINTS" id="PR00390">
    <property type="entry name" value="PHPHLIPASEC"/>
</dbReference>
<dbReference type="PANTHER" id="PTHR10336:SF82">
    <property type="entry name" value="PHOSPHOINOSITIDE PHOSPHOLIPASE C"/>
    <property type="match status" value="1"/>
</dbReference>
<dbReference type="SUPFAM" id="SSF49562">
    <property type="entry name" value="C2 domain (Calcium/lipid-binding domain, CaLB)"/>
    <property type="match status" value="1"/>
</dbReference>
<feature type="compositionally biased region" description="Basic and acidic residues" evidence="3">
    <location>
        <begin position="127"/>
        <end position="143"/>
    </location>
</feature>
<name>A0A8H6CBB8_9LECA</name>
<protein>
    <recommendedName>
        <fullName evidence="2">Phosphoinositide phospholipase C</fullName>
        <ecNumber evidence="2">3.1.4.11</ecNumber>
    </recommendedName>
</protein>
<sequence>MAAPITVPKTPSEEPFALQSLSPIVLSYLETISSGERQLSPSQLAELRRPPHDNKFLKYMSSSDSNASDSTPPIDLTHPISNYFVNSSHNTYLTGNQLYSTASTDAYKNVLVRGCRCIEIDVWDGEPKASSDEAQRNSSEEKRHRFRPHVPETFSNHGPFKHFHRKKSSAASTPPETEGADEFLDMPAPWTSSSTATRAEPRVLHGHTLTKEVPFRDVCQAIRDSAFSKSDLPVIVSLEVHAGAEQQEIMVEIMKSVWKGFLVPLPVSDCTTLPSPDSLRCKILVKVKYSNPKKAAAKLRPGKNAVSSDLRSKSRGGSSSSASENEELHATHDPEKEKKKSSIVPSLSALGIYTRAYHFKSLTAPEAMLPTHVFSLSEKKLMEVHASSGPTLFSHNRNYLMRAFPSGMRVRSDNLDPSVFWRKGVQMVALNWQRWDEGMMLNEAMFRGSSGYILKPNGYLGNQTSSAIPRLSTESQADAIAHKILTLSIEVFAAQSIPLPLGDTRPSGFHPYVKCELHVEKPAERTGEPIEGGGKAKEGEYKWSSRTMKGTEVDFGAEKVEFKEIPGVVEELSFLRFKIQDDEIGKDDLAAWACIRLDRLRAGYRFVHLLDGAGFESKGVLLVCIQKTLT</sequence>
<dbReference type="AlphaFoldDB" id="A0A8H6CBB8"/>
<evidence type="ECO:0000256" key="3">
    <source>
        <dbReference type="SAM" id="MobiDB-lite"/>
    </source>
</evidence>
<evidence type="ECO:0000313" key="5">
    <source>
        <dbReference type="EMBL" id="KAF6220134.1"/>
    </source>
</evidence>
<organism evidence="5 6">
    <name type="scientific">Letharia lupina</name>
    <dbReference type="NCBI Taxonomy" id="560253"/>
    <lineage>
        <taxon>Eukaryota</taxon>
        <taxon>Fungi</taxon>
        <taxon>Dikarya</taxon>
        <taxon>Ascomycota</taxon>
        <taxon>Pezizomycotina</taxon>
        <taxon>Lecanoromycetes</taxon>
        <taxon>OSLEUM clade</taxon>
        <taxon>Lecanoromycetidae</taxon>
        <taxon>Lecanorales</taxon>
        <taxon>Lecanorineae</taxon>
        <taxon>Parmeliaceae</taxon>
        <taxon>Letharia</taxon>
    </lineage>
</organism>
<dbReference type="InterPro" id="IPR035892">
    <property type="entry name" value="C2_domain_sf"/>
</dbReference>
<dbReference type="Gene3D" id="3.20.20.190">
    <property type="entry name" value="Phosphatidylinositol (PI) phosphodiesterase"/>
    <property type="match status" value="1"/>
</dbReference>
<comment type="catalytic activity">
    <reaction evidence="2">
        <text>a 1,2-diacyl-sn-glycero-3-phospho-(1D-myo-inositol-4,5-bisphosphate) + H2O = 1D-myo-inositol 1,4,5-trisphosphate + a 1,2-diacyl-sn-glycerol + H(+)</text>
        <dbReference type="Rhea" id="RHEA:33179"/>
        <dbReference type="ChEBI" id="CHEBI:15377"/>
        <dbReference type="ChEBI" id="CHEBI:15378"/>
        <dbReference type="ChEBI" id="CHEBI:17815"/>
        <dbReference type="ChEBI" id="CHEBI:58456"/>
        <dbReference type="ChEBI" id="CHEBI:203600"/>
        <dbReference type="EC" id="3.1.4.11"/>
    </reaction>
</comment>
<dbReference type="PANTHER" id="PTHR10336">
    <property type="entry name" value="PHOSPHOINOSITIDE-SPECIFIC PHOSPHOLIPASE C FAMILY PROTEIN"/>
    <property type="match status" value="1"/>
</dbReference>
<dbReference type="PROSITE" id="PS50008">
    <property type="entry name" value="PIPLC_Y_DOMAIN"/>
    <property type="match status" value="1"/>
</dbReference>
<comment type="caution">
    <text evidence="5">The sequence shown here is derived from an EMBL/GenBank/DDBJ whole genome shotgun (WGS) entry which is preliminary data.</text>
</comment>
<dbReference type="GeneID" id="59331676"/>
<dbReference type="InterPro" id="IPR017946">
    <property type="entry name" value="PLC-like_Pdiesterase_TIM-brl"/>
</dbReference>
<dbReference type="CDD" id="cd08598">
    <property type="entry name" value="PI-PLC1c_yeast"/>
    <property type="match status" value="1"/>
</dbReference>
<evidence type="ECO:0000313" key="6">
    <source>
        <dbReference type="Proteomes" id="UP000593566"/>
    </source>
</evidence>
<keyword evidence="6" id="KW-1185">Reference proteome</keyword>
<gene>
    <name evidence="5" type="ORF">HO133_003265</name>
</gene>
<dbReference type="CDD" id="cd00275">
    <property type="entry name" value="C2_PLC_like"/>
    <property type="match status" value="1"/>
</dbReference>
<evidence type="ECO:0000256" key="1">
    <source>
        <dbReference type="ARBA" id="ARBA00023224"/>
    </source>
</evidence>